<evidence type="ECO:0000256" key="4">
    <source>
        <dbReference type="ARBA" id="ARBA00022692"/>
    </source>
</evidence>
<evidence type="ECO:0000256" key="1">
    <source>
        <dbReference type="ARBA" id="ARBA00004651"/>
    </source>
</evidence>
<evidence type="ECO:0000256" key="5">
    <source>
        <dbReference type="ARBA" id="ARBA00022989"/>
    </source>
</evidence>
<feature type="transmembrane region" description="Helical" evidence="7">
    <location>
        <begin position="114"/>
        <end position="134"/>
    </location>
</feature>
<dbReference type="Proteomes" id="UP000294527">
    <property type="component" value="Unassembled WGS sequence"/>
</dbReference>
<dbReference type="PANTHER" id="PTHR30250:SF10">
    <property type="entry name" value="LIPOPOLYSACCHARIDE BIOSYNTHESIS PROTEIN WZXC"/>
    <property type="match status" value="1"/>
</dbReference>
<dbReference type="EMBL" id="SLTU01000001">
    <property type="protein sequence ID" value="TDA76086.1"/>
    <property type="molecule type" value="Genomic_DNA"/>
</dbReference>
<dbReference type="RefSeq" id="WP_132140502.1">
    <property type="nucleotide sequence ID" value="NZ_CAXSRD010000011.1"/>
</dbReference>
<dbReference type="AlphaFoldDB" id="A0A4R4GH72"/>
<comment type="similarity">
    <text evidence="2">Belongs to the polysaccharide synthase family.</text>
</comment>
<feature type="transmembrane region" description="Helical" evidence="7">
    <location>
        <begin position="380"/>
        <end position="397"/>
    </location>
</feature>
<keyword evidence="3" id="KW-1003">Cell membrane</keyword>
<feature type="transmembrane region" description="Helical" evidence="7">
    <location>
        <begin position="82"/>
        <end position="102"/>
    </location>
</feature>
<protein>
    <submittedName>
        <fullName evidence="8">Lipopolysaccharide biosynthesis protein</fullName>
    </submittedName>
</protein>
<dbReference type="CDD" id="cd13127">
    <property type="entry name" value="MATE_tuaB_like"/>
    <property type="match status" value="1"/>
</dbReference>
<evidence type="ECO:0000256" key="3">
    <source>
        <dbReference type="ARBA" id="ARBA00022475"/>
    </source>
</evidence>
<feature type="transmembrane region" description="Helical" evidence="7">
    <location>
        <begin position="146"/>
        <end position="167"/>
    </location>
</feature>
<feature type="transmembrane region" description="Helical" evidence="7">
    <location>
        <begin position="256"/>
        <end position="276"/>
    </location>
</feature>
<feature type="transmembrane region" description="Helical" evidence="7">
    <location>
        <begin position="297"/>
        <end position="317"/>
    </location>
</feature>
<evidence type="ECO:0000256" key="2">
    <source>
        <dbReference type="ARBA" id="ARBA00007430"/>
    </source>
</evidence>
<feature type="transmembrane region" description="Helical" evidence="7">
    <location>
        <begin position="442"/>
        <end position="463"/>
    </location>
</feature>
<evidence type="ECO:0000313" key="8">
    <source>
        <dbReference type="EMBL" id="TDA76086.1"/>
    </source>
</evidence>
<proteinExistence type="inferred from homology"/>
<dbReference type="Pfam" id="PF13440">
    <property type="entry name" value="Polysacc_synt_3"/>
    <property type="match status" value="1"/>
</dbReference>
<evidence type="ECO:0000313" key="9">
    <source>
        <dbReference type="Proteomes" id="UP000294527"/>
    </source>
</evidence>
<keyword evidence="6 7" id="KW-0472">Membrane</keyword>
<accession>A0A4R4GH72</accession>
<feature type="transmembrane region" description="Helical" evidence="7">
    <location>
        <begin position="323"/>
        <end position="347"/>
    </location>
</feature>
<dbReference type="InterPro" id="IPR050833">
    <property type="entry name" value="Poly_Biosynth_Transport"/>
</dbReference>
<comment type="caution">
    <text evidence="8">The sequence shown here is derived from an EMBL/GenBank/DDBJ whole genome shotgun (WGS) entry which is preliminary data.</text>
</comment>
<feature type="transmembrane region" description="Helical" evidence="7">
    <location>
        <begin position="217"/>
        <end position="236"/>
    </location>
</feature>
<reference evidence="8 9" key="1">
    <citation type="journal article" date="2019" name="Nat. Microbiol.">
        <title>Genomic variation and strain-specific functional adaptation in the human gut microbiome during early life.</title>
        <authorList>
            <person name="Vatanen T."/>
            <person name="Plichta D.R."/>
            <person name="Somani J."/>
            <person name="Munch P.C."/>
            <person name="Arthur T.D."/>
            <person name="Hall A.B."/>
            <person name="Rudolf S."/>
            <person name="Oakeley E.J."/>
            <person name="Ke X."/>
            <person name="Young R.A."/>
            <person name="Haiser H.J."/>
            <person name="Kolde R."/>
            <person name="Yassour M."/>
            <person name="Luopajarvi K."/>
            <person name="Siljander H."/>
            <person name="Virtanen S.M."/>
            <person name="Ilonen J."/>
            <person name="Uibo R."/>
            <person name="Tillmann V."/>
            <person name="Mokurov S."/>
            <person name="Dorshakova N."/>
            <person name="Porter J.A."/>
            <person name="McHardy A.C."/>
            <person name="Lahdesmaki H."/>
            <person name="Vlamakis H."/>
            <person name="Huttenhower C."/>
            <person name="Knip M."/>
            <person name="Xavier R.J."/>
        </authorList>
    </citation>
    <scope>NUCLEOTIDE SEQUENCE [LARGE SCALE GENOMIC DNA]</scope>
    <source>
        <strain evidence="8 9">RJX1047</strain>
    </source>
</reference>
<organism evidence="8 9">
    <name type="scientific">Phocaeicola dorei</name>
    <dbReference type="NCBI Taxonomy" id="357276"/>
    <lineage>
        <taxon>Bacteria</taxon>
        <taxon>Pseudomonadati</taxon>
        <taxon>Bacteroidota</taxon>
        <taxon>Bacteroidia</taxon>
        <taxon>Bacteroidales</taxon>
        <taxon>Bacteroidaceae</taxon>
        <taxon>Phocaeicola</taxon>
    </lineage>
</organism>
<keyword evidence="4 7" id="KW-0812">Transmembrane</keyword>
<feature type="transmembrane region" description="Helical" evidence="7">
    <location>
        <begin position="173"/>
        <end position="196"/>
    </location>
</feature>
<evidence type="ECO:0000256" key="6">
    <source>
        <dbReference type="ARBA" id="ARBA00023136"/>
    </source>
</evidence>
<name>A0A4R4GH72_9BACT</name>
<feature type="transmembrane region" description="Helical" evidence="7">
    <location>
        <begin position="356"/>
        <end position="374"/>
    </location>
</feature>
<sequence length="484" mass="54898">MSSVILKNAALNSAKWTTVEKFFVQVLQFVIQTILARLLAPADFGIIGMISVFLIVSQQFLDSGFSIALIRKQDCEKKDYSTAFYFNIFVGLIFSVFFFFISDSIAVFYKMPDLSLFTKVLGLNLFLLSLSIVQKTIYVKKFDFKSIAINSILSISISGFVGILLAYNGYGVWALITQMLLNSFIASLIFWIHSSWRPQWVFSIPSFKYMFSYGSKLLLTGIISSVMSNVTSLIIGKRYTSSDLGYYTRAEKFATVPSMALFGIFQSVLYPLFSSVQDNNEELIKVQKRVLQCSSCLLFFLMLLLCVLARPLILFLLTEKWSAAIVILQLLCISSMFSHIGLINIILIQVVGRSDLVLKYSIMGIPITLLILFAAMSHGIIAICIGYIVGCQLKLLFPTYYVGKLFHYGYIKQFKDFISYLILSIICIVPTYYFFSCIISDYLVQIVIVSILSFSMYLICLFFKKDIVCTMLLSIINKKIKIFK</sequence>
<feature type="transmembrane region" description="Helical" evidence="7">
    <location>
        <begin position="417"/>
        <end position="436"/>
    </location>
</feature>
<dbReference type="PANTHER" id="PTHR30250">
    <property type="entry name" value="PST FAMILY PREDICTED COLANIC ACID TRANSPORTER"/>
    <property type="match status" value="1"/>
</dbReference>
<comment type="subcellular location">
    <subcellularLocation>
        <location evidence="1">Cell membrane</location>
        <topology evidence="1">Multi-pass membrane protein</topology>
    </subcellularLocation>
</comment>
<evidence type="ECO:0000256" key="7">
    <source>
        <dbReference type="SAM" id="Phobius"/>
    </source>
</evidence>
<keyword evidence="5 7" id="KW-1133">Transmembrane helix</keyword>
<feature type="transmembrane region" description="Helical" evidence="7">
    <location>
        <begin position="46"/>
        <end position="70"/>
    </location>
</feature>
<dbReference type="GO" id="GO:0005886">
    <property type="term" value="C:plasma membrane"/>
    <property type="evidence" value="ECO:0007669"/>
    <property type="project" value="UniProtKB-SubCell"/>
</dbReference>
<gene>
    <name evidence="8" type="ORF">E1I98_06845</name>
</gene>